<evidence type="ECO:0000259" key="1">
    <source>
        <dbReference type="Pfam" id="PF07944"/>
    </source>
</evidence>
<dbReference type="Proteomes" id="UP001623592">
    <property type="component" value="Unassembled WGS sequence"/>
</dbReference>
<accession>A0ABW8TKS1</accession>
<proteinExistence type="predicted"/>
<comment type="caution">
    <text evidence="4">The sequence shown here is derived from an EMBL/GenBank/DDBJ whole genome shotgun (WGS) entry which is preliminary data.</text>
</comment>
<keyword evidence="5" id="KW-1185">Reference proteome</keyword>
<organism evidence="4 5">
    <name type="scientific">Clostridium neuense</name>
    <dbReference type="NCBI Taxonomy" id="1728934"/>
    <lineage>
        <taxon>Bacteria</taxon>
        <taxon>Bacillati</taxon>
        <taxon>Bacillota</taxon>
        <taxon>Clostridia</taxon>
        <taxon>Eubacteriales</taxon>
        <taxon>Clostridiaceae</taxon>
        <taxon>Clostridium</taxon>
    </lineage>
</organism>
<reference evidence="4 5" key="1">
    <citation type="submission" date="2024-11" db="EMBL/GenBank/DDBJ databases">
        <authorList>
            <person name="Heng Y.C."/>
            <person name="Lim A.C.H."/>
            <person name="Lee J.K.Y."/>
            <person name="Kittelmann S."/>
        </authorList>
    </citation>
    <scope>NUCLEOTIDE SEQUENCE [LARGE SCALE GENOMIC DNA]</scope>
    <source>
        <strain evidence="4 5">WILCCON 0114</strain>
    </source>
</reference>
<feature type="domain" description="Non-reducing end beta-L-arabinofuranosidase-like GH127 C-terminal" evidence="3">
    <location>
        <begin position="547"/>
        <end position="660"/>
    </location>
</feature>
<dbReference type="GO" id="GO:0016787">
    <property type="term" value="F:hydrolase activity"/>
    <property type="evidence" value="ECO:0007669"/>
    <property type="project" value="UniProtKB-KW"/>
</dbReference>
<dbReference type="InterPro" id="IPR012878">
    <property type="entry name" value="Beta-AFase-like_GH127_cat"/>
</dbReference>
<dbReference type="Pfam" id="PF20737">
    <property type="entry name" value="Glyco_hydro127C"/>
    <property type="match status" value="1"/>
</dbReference>
<gene>
    <name evidence="4" type="ORF">ACJDT4_20800</name>
</gene>
<dbReference type="Pfam" id="PF07944">
    <property type="entry name" value="Beta-AFase-like_GH127_cat"/>
    <property type="match status" value="1"/>
</dbReference>
<dbReference type="Gene3D" id="1.50.10.20">
    <property type="match status" value="1"/>
</dbReference>
<feature type="domain" description="Non-reducing end beta-L-arabinofuranosidase-like GH127 catalytic" evidence="1">
    <location>
        <begin position="13"/>
        <end position="438"/>
    </location>
</feature>
<evidence type="ECO:0000313" key="5">
    <source>
        <dbReference type="Proteomes" id="UP001623592"/>
    </source>
</evidence>
<evidence type="ECO:0000259" key="3">
    <source>
        <dbReference type="Pfam" id="PF20737"/>
    </source>
</evidence>
<dbReference type="PANTHER" id="PTHR43465:SF2">
    <property type="entry name" value="DUF1680 DOMAIN PROTEIN (AFU_ORTHOLOGUE AFUA_1G08910)"/>
    <property type="match status" value="1"/>
</dbReference>
<evidence type="ECO:0000313" key="4">
    <source>
        <dbReference type="EMBL" id="MFL0252851.1"/>
    </source>
</evidence>
<evidence type="ECO:0000259" key="2">
    <source>
        <dbReference type="Pfam" id="PF20736"/>
    </source>
</evidence>
<feature type="domain" description="Non-reducing end beta-L-arabinofuranosidase-like GH127 middle" evidence="2">
    <location>
        <begin position="448"/>
        <end position="543"/>
    </location>
</feature>
<dbReference type="InterPro" id="IPR049049">
    <property type="entry name" value="Beta-AFase-like_GH127_C"/>
</dbReference>
<dbReference type="RefSeq" id="WP_406789508.1">
    <property type="nucleotide sequence ID" value="NZ_JBJIAA010000021.1"/>
</dbReference>
<sequence>MKIINNEVDLKKIHIKDKFWSKYISLVKNEMIPYQWQVLNDEANIKIERERNDKNIPAEKSHAIENFKIAAGLKSGHHYGYVFQDSDVYKWLEAVSYSLTNEKDPELEKIADSVIDLIELAQEKDGYLDTYFTIDAPERKFKRLLESHELYCAGHFMEAAVAYYNATGKNKVLSIASKLADCICKCFGPEEGKIHGYDGHEEVEIGLAKLYVVTENKKYLEMSEYFLKQRGKDSDFLYEQLEKDINKEEIIKGMNTSEKKYFQVHKPVLDQDTAEGHAVRLVYMCTALADVAYLTKDAEMLAACKRLWTNITKKRMYVTGGIGSTVSGEAFTFDYDLPNDTMYCETCASVGLAFFAHNMLKSEPSSIYSNVLERSLYNSSISGMALDGKHFFYVNPLEVDPKASKYDPTKSHVKVTRPSWFGCACCPPNLARTLTSIGKYVYTVSNNTVYTHLYMANEAELSLNNSTILLKQETNYPWSGNIKISLKVDQTTNFTMAFRLPDWCHSYTIKLNGENVDYKISDGYAYITKDFKNSDLIEINLEMEIHEISANPHIKDDLGKVALQRGPLVYCLEESDNGDNLHLIKLTKDVKYECEYDPNLLGGIAKITCNAKKLIVSDNWNDDLYIADAKAPKYENKKITFIPYYSWANREIGEMKVWINKDI</sequence>
<dbReference type="Pfam" id="PF20736">
    <property type="entry name" value="Glyco_hydro127M"/>
    <property type="match status" value="1"/>
</dbReference>
<dbReference type="InterPro" id="IPR049046">
    <property type="entry name" value="Beta-AFase-like_GH127_middle"/>
</dbReference>
<dbReference type="InterPro" id="IPR049174">
    <property type="entry name" value="Beta-AFase-like"/>
</dbReference>
<dbReference type="InterPro" id="IPR008928">
    <property type="entry name" value="6-hairpin_glycosidase_sf"/>
</dbReference>
<dbReference type="EMBL" id="JBJIAA010000021">
    <property type="protein sequence ID" value="MFL0252851.1"/>
    <property type="molecule type" value="Genomic_DNA"/>
</dbReference>
<keyword evidence="4" id="KW-0378">Hydrolase</keyword>
<dbReference type="SUPFAM" id="SSF48208">
    <property type="entry name" value="Six-hairpin glycosidases"/>
    <property type="match status" value="1"/>
</dbReference>
<protein>
    <submittedName>
        <fullName evidence="4">Glycoside hydrolase family 127 protein</fullName>
    </submittedName>
</protein>
<name>A0ABW8TKS1_9CLOT</name>
<dbReference type="PANTHER" id="PTHR43465">
    <property type="entry name" value="DUF1680 DOMAIN PROTEIN (AFU_ORTHOLOGUE AFUA_1G08910)"/>
    <property type="match status" value="1"/>
</dbReference>